<name>A0A218Z3M8_9HELO</name>
<dbReference type="AlphaFoldDB" id="A0A218Z3M8"/>
<organism evidence="1 2">
    <name type="scientific">Diplocarpon coronariae</name>
    <dbReference type="NCBI Taxonomy" id="2795749"/>
    <lineage>
        <taxon>Eukaryota</taxon>
        <taxon>Fungi</taxon>
        <taxon>Dikarya</taxon>
        <taxon>Ascomycota</taxon>
        <taxon>Pezizomycotina</taxon>
        <taxon>Leotiomycetes</taxon>
        <taxon>Helotiales</taxon>
        <taxon>Drepanopezizaceae</taxon>
        <taxon>Diplocarpon</taxon>
    </lineage>
</organism>
<protein>
    <submittedName>
        <fullName evidence="1">Extracellular ligand-binding receptor</fullName>
    </submittedName>
</protein>
<accession>A0A218Z3M8</accession>
<evidence type="ECO:0000313" key="2">
    <source>
        <dbReference type="Proteomes" id="UP000242519"/>
    </source>
</evidence>
<keyword evidence="1" id="KW-0675">Receptor</keyword>
<dbReference type="EMBL" id="MZNU01000217">
    <property type="protein sequence ID" value="OWP02701.1"/>
    <property type="molecule type" value="Genomic_DNA"/>
</dbReference>
<keyword evidence="2" id="KW-1185">Reference proteome</keyword>
<sequence length="304" mass="34997">MPSRLRSHHSKVIAAFGDMAALSPANWAFIGVPDPASNKIFIDDAFRSEFEDFDWALLTGSEVHLNNASGPSKTRTCTFLSEDRSILFTEEGFWYYNKRSPRRHPALAKDWPEQEPSFEPDIEPYPIQYFFGIDLNVELNKVMEFGREITCSRKLNRYHVLDHNGYITRLEELPEDIGHQNDSRNEIPRKFVQSFRTKYGKERIVETGLGKDARTFVLVNEEIEREMDELEDWHENKAMLRLTRRDGKIVPDCGNVESRDGFLGGIITSNPVREKPLNIFGPVVTSKTESRKPSIISIQVMEEA</sequence>
<dbReference type="Proteomes" id="UP000242519">
    <property type="component" value="Unassembled WGS sequence"/>
</dbReference>
<proteinExistence type="predicted"/>
<dbReference type="OrthoDB" id="3543495at2759"/>
<gene>
    <name evidence="1" type="ORF">B2J93_118</name>
</gene>
<comment type="caution">
    <text evidence="1">The sequence shown here is derived from an EMBL/GenBank/DDBJ whole genome shotgun (WGS) entry which is preliminary data.</text>
</comment>
<reference evidence="1 2" key="1">
    <citation type="submission" date="2017-04" db="EMBL/GenBank/DDBJ databases">
        <title>Draft genome sequence of Marssonina coronaria NL1: causal agent of apple blotch.</title>
        <authorList>
            <person name="Cheng Q."/>
        </authorList>
    </citation>
    <scope>NUCLEOTIDE SEQUENCE [LARGE SCALE GENOMIC DNA]</scope>
    <source>
        <strain evidence="1 2">NL1</strain>
    </source>
</reference>
<dbReference type="InParanoid" id="A0A218Z3M8"/>
<evidence type="ECO:0000313" key="1">
    <source>
        <dbReference type="EMBL" id="OWP02701.1"/>
    </source>
</evidence>